<accession>A0A5D0XTU9</accession>
<evidence type="ECO:0000256" key="1">
    <source>
        <dbReference type="ARBA" id="ARBA00001750"/>
    </source>
</evidence>
<dbReference type="AlphaFoldDB" id="A0A5D0XTU9"/>
<reference evidence="17 18" key="1">
    <citation type="submission" date="2019-08" db="EMBL/GenBank/DDBJ databases">
        <title>Genone of Arthrobacter echini P9.</title>
        <authorList>
            <person name="Bowman J.P."/>
        </authorList>
    </citation>
    <scope>NUCLEOTIDE SEQUENCE [LARGE SCALE GENOMIC DNA]</scope>
    <source>
        <strain evidence="17 18">P9</strain>
    </source>
</reference>
<dbReference type="EC" id="2.6.1.19" evidence="6"/>
<dbReference type="InterPro" id="IPR015422">
    <property type="entry name" value="PyrdxlP-dep_Trfase_small"/>
</dbReference>
<dbReference type="InterPro" id="IPR049704">
    <property type="entry name" value="Aminotrans_3_PPA_site"/>
</dbReference>
<evidence type="ECO:0000256" key="7">
    <source>
        <dbReference type="ARBA" id="ARBA00022576"/>
    </source>
</evidence>
<comment type="similarity">
    <text evidence="4 16">Belongs to the class-III pyridoxal-phosphate-dependent aminotransferase family.</text>
</comment>
<protein>
    <recommendedName>
        <fullName evidence="12">(S)-3-amino-2-methylpropionate transaminase</fullName>
        <ecNumber evidence="6">2.6.1.19</ecNumber>
        <ecNumber evidence="5">2.6.1.22</ecNumber>
    </recommendedName>
    <alternativeName>
        <fullName evidence="13">GABA aminotransferase</fullName>
    </alternativeName>
    <alternativeName>
        <fullName evidence="11">Gamma-amino-N-butyrate transaminase</fullName>
    </alternativeName>
    <alternativeName>
        <fullName evidence="15">Glutamate:succinic semialdehyde transaminase</fullName>
    </alternativeName>
    <alternativeName>
        <fullName evidence="10">L-AIBAT</fullName>
    </alternativeName>
</protein>
<keyword evidence="9 16" id="KW-0663">Pyridoxal phosphate</keyword>
<evidence type="ECO:0000313" key="18">
    <source>
        <dbReference type="Proteomes" id="UP000323410"/>
    </source>
</evidence>
<evidence type="ECO:0000256" key="9">
    <source>
        <dbReference type="ARBA" id="ARBA00022898"/>
    </source>
</evidence>
<comment type="catalytic activity">
    <reaction evidence="14">
        <text>4-aminobutanoate + 2-oxoglutarate = succinate semialdehyde + L-glutamate</text>
        <dbReference type="Rhea" id="RHEA:23352"/>
        <dbReference type="ChEBI" id="CHEBI:16810"/>
        <dbReference type="ChEBI" id="CHEBI:29985"/>
        <dbReference type="ChEBI" id="CHEBI:57706"/>
        <dbReference type="ChEBI" id="CHEBI:59888"/>
        <dbReference type="EC" id="2.6.1.19"/>
    </reaction>
</comment>
<keyword evidence="8 17" id="KW-0808">Transferase</keyword>
<evidence type="ECO:0000256" key="14">
    <source>
        <dbReference type="ARBA" id="ARBA00048021"/>
    </source>
</evidence>
<dbReference type="Gene3D" id="3.90.1150.10">
    <property type="entry name" value="Aspartate Aminotransferase, domain 1"/>
    <property type="match status" value="1"/>
</dbReference>
<evidence type="ECO:0000256" key="15">
    <source>
        <dbReference type="ARBA" id="ARBA00050054"/>
    </source>
</evidence>
<dbReference type="InterPro" id="IPR050103">
    <property type="entry name" value="Class-III_PLP-dep_AT"/>
</dbReference>
<dbReference type="CDD" id="cd00610">
    <property type="entry name" value="OAT_like"/>
    <property type="match status" value="1"/>
</dbReference>
<dbReference type="OrthoDB" id="9801052at2"/>
<dbReference type="GO" id="GO:0047298">
    <property type="term" value="F:(S)-3-amino-2-methylpropionate transaminase activity"/>
    <property type="evidence" value="ECO:0007669"/>
    <property type="project" value="UniProtKB-EC"/>
</dbReference>
<dbReference type="EC" id="2.6.1.22" evidence="5"/>
<sequence>MTTYATTPGATAPATRIEQKRHINGTFPGPKSAALAARRAQVVAKGVVSGVPVYAADADGAIVRDVDGNSFIDLGAGIAVTSVGASDPAVVAAVRDQVEHFTHTCFMVTPYEGYIAVAEQLAELTPGDFEKRTVLFNSGAEAVENAVKVARLATGRNAVVAFDHAYHGRTNLTMALTAKTMPYKTDFGPFAPEIYRVPMSYPFREENPDITGPEAAQRAITMIEKQIGAGSVAAIIIEPVQGEGGFIVPAPGFLPALAEWAAANGVVFIADEVQSGFCRTGEWFAVNHEGVVPDIITMAKGIAAGMPLSAITGRADLLDAVHAGGLGGTYGGNPVACAAALGAIRTMKDQDLVGRARSIEAQVMERFATLQSELGEHSIIGEIRGRGAMLAIEFVEPGGKVPNPEATKAIAAQCLREGVIILTCGTYGNVIRLLPPLVISDELLADGLEVLAHAIRSVQPG</sequence>
<comment type="cofactor">
    <cofactor evidence="2">
        <name>pyridoxal 5'-phosphate</name>
        <dbReference type="ChEBI" id="CHEBI:597326"/>
    </cofactor>
</comment>
<keyword evidence="7 17" id="KW-0032">Aminotransferase</keyword>
<name>A0A5D0XTU9_9MICC</name>
<dbReference type="PANTHER" id="PTHR11986:SF58">
    <property type="entry name" value="LEUCINE_METHIONINE RACEMASE"/>
    <property type="match status" value="1"/>
</dbReference>
<evidence type="ECO:0000256" key="8">
    <source>
        <dbReference type="ARBA" id="ARBA00022679"/>
    </source>
</evidence>
<dbReference type="InterPro" id="IPR004632">
    <property type="entry name" value="4NH2But_aminotransferase_bac"/>
</dbReference>
<organism evidence="17 18">
    <name type="scientific">Arthrobacter echini</name>
    <dbReference type="NCBI Taxonomy" id="1529066"/>
    <lineage>
        <taxon>Bacteria</taxon>
        <taxon>Bacillati</taxon>
        <taxon>Actinomycetota</taxon>
        <taxon>Actinomycetes</taxon>
        <taxon>Micrococcales</taxon>
        <taxon>Micrococcaceae</taxon>
        <taxon>Arthrobacter</taxon>
    </lineage>
</organism>
<dbReference type="InterPro" id="IPR015421">
    <property type="entry name" value="PyrdxlP-dep_Trfase_major"/>
</dbReference>
<dbReference type="EMBL" id="VSLD01000001">
    <property type="protein sequence ID" value="TYD00116.1"/>
    <property type="molecule type" value="Genomic_DNA"/>
</dbReference>
<dbReference type="Pfam" id="PF00202">
    <property type="entry name" value="Aminotran_3"/>
    <property type="match status" value="1"/>
</dbReference>
<dbReference type="NCBIfam" id="TIGR00700">
    <property type="entry name" value="GABAtrnsam"/>
    <property type="match status" value="1"/>
</dbReference>
<evidence type="ECO:0000256" key="3">
    <source>
        <dbReference type="ARBA" id="ARBA00005176"/>
    </source>
</evidence>
<evidence type="ECO:0000256" key="12">
    <source>
        <dbReference type="ARBA" id="ARBA00030857"/>
    </source>
</evidence>
<dbReference type="GO" id="GO:0042802">
    <property type="term" value="F:identical protein binding"/>
    <property type="evidence" value="ECO:0007669"/>
    <property type="project" value="TreeGrafter"/>
</dbReference>
<keyword evidence="18" id="KW-1185">Reference proteome</keyword>
<proteinExistence type="inferred from homology"/>
<comment type="caution">
    <text evidence="17">The sequence shown here is derived from an EMBL/GenBank/DDBJ whole genome shotgun (WGS) entry which is preliminary data.</text>
</comment>
<dbReference type="GO" id="GO:0009448">
    <property type="term" value="P:gamma-aminobutyric acid metabolic process"/>
    <property type="evidence" value="ECO:0007669"/>
    <property type="project" value="InterPro"/>
</dbReference>
<comment type="catalytic activity">
    <reaction evidence="1">
        <text>(S)-3-amino-2-methylpropanoate + 2-oxoglutarate = 2-methyl-3-oxopropanoate + L-glutamate</text>
        <dbReference type="Rhea" id="RHEA:13993"/>
        <dbReference type="ChEBI" id="CHEBI:16810"/>
        <dbReference type="ChEBI" id="CHEBI:29985"/>
        <dbReference type="ChEBI" id="CHEBI:57700"/>
        <dbReference type="ChEBI" id="CHEBI:58655"/>
        <dbReference type="EC" id="2.6.1.22"/>
    </reaction>
</comment>
<gene>
    <name evidence="17" type="primary">gabT</name>
    <name evidence="17" type="ORF">FQ377_01210</name>
</gene>
<evidence type="ECO:0000313" key="17">
    <source>
        <dbReference type="EMBL" id="TYD00116.1"/>
    </source>
</evidence>
<evidence type="ECO:0000256" key="5">
    <source>
        <dbReference type="ARBA" id="ARBA00012876"/>
    </source>
</evidence>
<dbReference type="RefSeq" id="WP_148599423.1">
    <property type="nucleotide sequence ID" value="NZ_VSLD01000001.1"/>
</dbReference>
<evidence type="ECO:0000256" key="16">
    <source>
        <dbReference type="RuleBase" id="RU003560"/>
    </source>
</evidence>
<dbReference type="InterPro" id="IPR005814">
    <property type="entry name" value="Aminotrans_3"/>
</dbReference>
<dbReference type="GO" id="GO:0030170">
    <property type="term" value="F:pyridoxal phosphate binding"/>
    <property type="evidence" value="ECO:0007669"/>
    <property type="project" value="InterPro"/>
</dbReference>
<comment type="pathway">
    <text evidence="3">Amino-acid degradation; 4-aminobutanoate degradation.</text>
</comment>
<evidence type="ECO:0000256" key="11">
    <source>
        <dbReference type="ARBA" id="ARBA00030204"/>
    </source>
</evidence>
<dbReference type="Proteomes" id="UP000323410">
    <property type="component" value="Unassembled WGS sequence"/>
</dbReference>
<dbReference type="InterPro" id="IPR015424">
    <property type="entry name" value="PyrdxlP-dep_Trfase"/>
</dbReference>
<dbReference type="NCBIfam" id="NF004714">
    <property type="entry name" value="PRK06058.1"/>
    <property type="match status" value="1"/>
</dbReference>
<evidence type="ECO:0000256" key="6">
    <source>
        <dbReference type="ARBA" id="ARBA00012912"/>
    </source>
</evidence>
<dbReference type="PIRSF" id="PIRSF000521">
    <property type="entry name" value="Transaminase_4ab_Lys_Orn"/>
    <property type="match status" value="1"/>
</dbReference>
<dbReference type="PANTHER" id="PTHR11986">
    <property type="entry name" value="AMINOTRANSFERASE CLASS III"/>
    <property type="match status" value="1"/>
</dbReference>
<evidence type="ECO:0000256" key="4">
    <source>
        <dbReference type="ARBA" id="ARBA00008954"/>
    </source>
</evidence>
<dbReference type="GO" id="GO:0034386">
    <property type="term" value="F:4-aminobutyrate:2-oxoglutarate transaminase activity"/>
    <property type="evidence" value="ECO:0007669"/>
    <property type="project" value="UniProtKB-EC"/>
</dbReference>
<dbReference type="SUPFAM" id="SSF53383">
    <property type="entry name" value="PLP-dependent transferases"/>
    <property type="match status" value="1"/>
</dbReference>
<dbReference type="PROSITE" id="PS00600">
    <property type="entry name" value="AA_TRANSFER_CLASS_3"/>
    <property type="match status" value="1"/>
</dbReference>
<evidence type="ECO:0000256" key="13">
    <source>
        <dbReference type="ARBA" id="ARBA00031787"/>
    </source>
</evidence>
<evidence type="ECO:0000256" key="2">
    <source>
        <dbReference type="ARBA" id="ARBA00001933"/>
    </source>
</evidence>
<dbReference type="Gene3D" id="3.40.640.10">
    <property type="entry name" value="Type I PLP-dependent aspartate aminotransferase-like (Major domain)"/>
    <property type="match status" value="1"/>
</dbReference>
<evidence type="ECO:0000256" key="10">
    <source>
        <dbReference type="ARBA" id="ARBA00029760"/>
    </source>
</evidence>
<dbReference type="FunFam" id="3.40.640.10:FF:000013">
    <property type="entry name" value="4-aminobutyrate aminotransferase"/>
    <property type="match status" value="1"/>
</dbReference>